<feature type="transmembrane region" description="Helical" evidence="1">
    <location>
        <begin position="41"/>
        <end position="62"/>
    </location>
</feature>
<dbReference type="Proteomes" id="UP001165042">
    <property type="component" value="Unassembled WGS sequence"/>
</dbReference>
<protein>
    <submittedName>
        <fullName evidence="2">Uncharacterized protein</fullName>
    </submittedName>
</protein>
<keyword evidence="3" id="KW-1185">Reference proteome</keyword>
<keyword evidence="1" id="KW-0472">Membrane</keyword>
<organism evidence="2 3">
    <name type="scientific">Actinokineospora globicatena</name>
    <dbReference type="NCBI Taxonomy" id="103729"/>
    <lineage>
        <taxon>Bacteria</taxon>
        <taxon>Bacillati</taxon>
        <taxon>Actinomycetota</taxon>
        <taxon>Actinomycetes</taxon>
        <taxon>Pseudonocardiales</taxon>
        <taxon>Pseudonocardiaceae</taxon>
        <taxon>Actinokineospora</taxon>
    </lineage>
</organism>
<keyword evidence="1" id="KW-0812">Transmembrane</keyword>
<accession>A0A9W6QVP9</accession>
<proteinExistence type="predicted"/>
<dbReference type="AlphaFoldDB" id="A0A9W6QVP9"/>
<reference evidence="2" key="1">
    <citation type="submission" date="2023-02" db="EMBL/GenBank/DDBJ databases">
        <title>Actinokineospora globicatena NBRC 15670.</title>
        <authorList>
            <person name="Ichikawa N."/>
            <person name="Sato H."/>
            <person name="Tonouchi N."/>
        </authorList>
    </citation>
    <scope>NUCLEOTIDE SEQUENCE</scope>
    <source>
        <strain evidence="2">NBRC 15670</strain>
    </source>
</reference>
<evidence type="ECO:0000313" key="2">
    <source>
        <dbReference type="EMBL" id="GLW95474.1"/>
    </source>
</evidence>
<gene>
    <name evidence="2" type="ORF">Aglo03_62900</name>
</gene>
<evidence type="ECO:0000256" key="1">
    <source>
        <dbReference type="SAM" id="Phobius"/>
    </source>
</evidence>
<evidence type="ECO:0000313" key="3">
    <source>
        <dbReference type="Proteomes" id="UP001165042"/>
    </source>
</evidence>
<sequence length="224" mass="25164">MSEQPWAENHPVRPDQQQHAVGQAPVGGYVLHIPPRRRKPWIWVVLGVVLVVLAGAFTWLAIDTAPGAAPAKRGEEVRTKVISAPDGSGRFTTPVDWTEMPGEYQAEGASMTYGQIYQERYLMLFAEEKSEFDDFADYEESAIMLMANLPSESTRVGDREPVRIGKLSGARYEVTGVFDGEPCVFWFTVIEGQRRYYQIMTWTLTSRRDSAEPALAEVVATFEE</sequence>
<dbReference type="RefSeq" id="WP_285613263.1">
    <property type="nucleotide sequence ID" value="NZ_BSSD01000014.1"/>
</dbReference>
<name>A0A9W6QVP9_9PSEU</name>
<dbReference type="EMBL" id="BSSD01000014">
    <property type="protein sequence ID" value="GLW95474.1"/>
    <property type="molecule type" value="Genomic_DNA"/>
</dbReference>
<keyword evidence="1" id="KW-1133">Transmembrane helix</keyword>
<comment type="caution">
    <text evidence="2">The sequence shown here is derived from an EMBL/GenBank/DDBJ whole genome shotgun (WGS) entry which is preliminary data.</text>
</comment>